<protein>
    <submittedName>
        <fullName evidence="1">Uncharacterized protein</fullName>
    </submittedName>
</protein>
<name>R4WIF1_RIPPE</name>
<organism evidence="1">
    <name type="scientific">Riptortus pedestris</name>
    <name type="common">Bean bug</name>
    <dbReference type="NCBI Taxonomy" id="329032"/>
    <lineage>
        <taxon>Eukaryota</taxon>
        <taxon>Metazoa</taxon>
        <taxon>Ecdysozoa</taxon>
        <taxon>Arthropoda</taxon>
        <taxon>Hexapoda</taxon>
        <taxon>Insecta</taxon>
        <taxon>Pterygota</taxon>
        <taxon>Neoptera</taxon>
        <taxon>Paraneoptera</taxon>
        <taxon>Hemiptera</taxon>
        <taxon>Heteroptera</taxon>
        <taxon>Panheteroptera</taxon>
        <taxon>Pentatomomorpha</taxon>
        <taxon>Coreoidea</taxon>
        <taxon>Alydidae</taxon>
        <taxon>Riptortus</taxon>
    </lineage>
</organism>
<dbReference type="EMBL" id="AK417180">
    <property type="protein sequence ID" value="BAN20395.1"/>
    <property type="molecule type" value="mRNA"/>
</dbReference>
<accession>R4WIF1</accession>
<proteinExistence type="evidence at transcript level"/>
<sequence>MFLLLLLLTPLVASKSIPEDRLENTLNAVIRQAEAKLSVSKPLADLSFSYRKVFLWMPIELELVARDIVVLGPTKIEPVGVVKGEEDSSSSFLEAEVILNGFKTKSRYFLLNIFGLKYEGSAEISMSRATASLTLKYDKDPFHKDGSCAVTLSEPKGMYKMTIGEPGTIIYYLSVLLPIPIDYLLGKPIFQFDVLPFVAPDIHEAVVEAFKNCQVPL</sequence>
<reference evidence="1" key="1">
    <citation type="journal article" date="2013" name="PLoS ONE">
        <title>Gene expression in gut symbiotic organ of stinkbug affected by extracellular bacterial symbiont.</title>
        <authorList>
            <person name="Futahashi R."/>
            <person name="Tanaka K."/>
            <person name="Tanahashi M."/>
            <person name="Nikoh N."/>
            <person name="Kikuchi Y."/>
            <person name="Lee B.L."/>
            <person name="Fukatsu T."/>
        </authorList>
    </citation>
    <scope>NUCLEOTIDE SEQUENCE</scope>
    <source>
        <tissue evidence="1">Midgut</tissue>
    </source>
</reference>
<evidence type="ECO:0000313" key="1">
    <source>
        <dbReference type="EMBL" id="BAN20395.1"/>
    </source>
</evidence>
<dbReference type="AlphaFoldDB" id="R4WIF1"/>